<dbReference type="AlphaFoldDB" id="X1P2V1"/>
<name>X1P2V1_9ZZZZ</name>
<keyword evidence="1" id="KW-0472">Membrane</keyword>
<accession>X1P2V1</accession>
<keyword evidence="1" id="KW-1133">Transmembrane helix</keyword>
<comment type="caution">
    <text evidence="2">The sequence shown here is derived from an EMBL/GenBank/DDBJ whole genome shotgun (WGS) entry which is preliminary data.</text>
</comment>
<keyword evidence="1" id="KW-0812">Transmembrane</keyword>
<feature type="transmembrane region" description="Helical" evidence="1">
    <location>
        <begin position="12"/>
        <end position="30"/>
    </location>
</feature>
<evidence type="ECO:0000256" key="1">
    <source>
        <dbReference type="SAM" id="Phobius"/>
    </source>
</evidence>
<feature type="transmembrane region" description="Helical" evidence="1">
    <location>
        <begin position="36"/>
        <end position="59"/>
    </location>
</feature>
<proteinExistence type="predicted"/>
<reference evidence="2" key="1">
    <citation type="journal article" date="2014" name="Front. Microbiol.">
        <title>High frequency of phylogenetically diverse reductive dehalogenase-homologous genes in deep subseafloor sedimentary metagenomes.</title>
        <authorList>
            <person name="Kawai M."/>
            <person name="Futagami T."/>
            <person name="Toyoda A."/>
            <person name="Takaki Y."/>
            <person name="Nishi S."/>
            <person name="Hori S."/>
            <person name="Arai W."/>
            <person name="Tsubouchi T."/>
            <person name="Morono Y."/>
            <person name="Uchiyama I."/>
            <person name="Ito T."/>
            <person name="Fujiyama A."/>
            <person name="Inagaki F."/>
            <person name="Takami H."/>
        </authorList>
    </citation>
    <scope>NUCLEOTIDE SEQUENCE</scope>
    <source>
        <strain evidence="2">Expedition CK06-06</strain>
    </source>
</reference>
<organism evidence="2">
    <name type="scientific">marine sediment metagenome</name>
    <dbReference type="NCBI Taxonomy" id="412755"/>
    <lineage>
        <taxon>unclassified sequences</taxon>
        <taxon>metagenomes</taxon>
        <taxon>ecological metagenomes</taxon>
    </lineage>
</organism>
<sequence length="67" mass="7413">MGKMDEYFAKHSTCNALTHLSMGLGIAWLVSLAWYYSIVALVLGIVFLVGVIADIIYVYSASRKIEV</sequence>
<dbReference type="EMBL" id="BARV01027393">
    <property type="protein sequence ID" value="GAI36766.1"/>
    <property type="molecule type" value="Genomic_DNA"/>
</dbReference>
<protein>
    <submittedName>
        <fullName evidence="2">Uncharacterized protein</fullName>
    </submittedName>
</protein>
<evidence type="ECO:0000313" key="2">
    <source>
        <dbReference type="EMBL" id="GAI36766.1"/>
    </source>
</evidence>
<gene>
    <name evidence="2" type="ORF">S06H3_44082</name>
</gene>